<gene>
    <name evidence="3" type="ORF">H3L94_03230</name>
</gene>
<reference evidence="3 4" key="1">
    <citation type="submission" date="2020-07" db="EMBL/GenBank/DDBJ databases">
        <title>Genomic diversity of species in the Neisseriaceae family.</title>
        <authorList>
            <person name="Vincent A.T."/>
            <person name="Bernet E."/>
            <person name="Veyrier F.J."/>
        </authorList>
    </citation>
    <scope>NUCLEOTIDE SEQUENCE [LARGE SCALE GENOMIC DNA]</scope>
    <source>
        <strain evidence="3 4">DSM 22244</strain>
    </source>
</reference>
<dbReference type="KEGG" id="nsg:H3L94_03230"/>
<evidence type="ECO:0000259" key="2">
    <source>
        <dbReference type="Pfam" id="PF01648"/>
    </source>
</evidence>
<organism evidence="3 4">
    <name type="scientific">Neisseria shayeganii</name>
    <dbReference type="NCBI Taxonomy" id="607712"/>
    <lineage>
        <taxon>Bacteria</taxon>
        <taxon>Pseudomonadati</taxon>
        <taxon>Pseudomonadota</taxon>
        <taxon>Betaproteobacteria</taxon>
        <taxon>Neisseriales</taxon>
        <taxon>Neisseriaceae</taxon>
        <taxon>Neisseria</taxon>
    </lineage>
</organism>
<dbReference type="EMBL" id="CP059567">
    <property type="protein sequence ID" value="QMT41065.1"/>
    <property type="molecule type" value="Genomic_DNA"/>
</dbReference>
<dbReference type="SUPFAM" id="SSF56214">
    <property type="entry name" value="4'-phosphopantetheinyl transferase"/>
    <property type="match status" value="1"/>
</dbReference>
<feature type="domain" description="4'-phosphopantetheinyl transferase" evidence="2">
    <location>
        <begin position="78"/>
        <end position="133"/>
    </location>
</feature>
<dbReference type="Pfam" id="PF01648">
    <property type="entry name" value="ACPS"/>
    <property type="match status" value="1"/>
</dbReference>
<dbReference type="InterPro" id="IPR037143">
    <property type="entry name" value="4-PPantetheinyl_Trfase_dom_sf"/>
</dbReference>
<dbReference type="RefSeq" id="WP_182122634.1">
    <property type="nucleotide sequence ID" value="NZ_CP059567.1"/>
</dbReference>
<dbReference type="Gene3D" id="3.90.470.20">
    <property type="entry name" value="4'-phosphopantetheinyl transferase domain"/>
    <property type="match status" value="1"/>
</dbReference>
<dbReference type="GO" id="GO:0000287">
    <property type="term" value="F:magnesium ion binding"/>
    <property type="evidence" value="ECO:0007669"/>
    <property type="project" value="InterPro"/>
</dbReference>
<evidence type="ECO:0000256" key="1">
    <source>
        <dbReference type="ARBA" id="ARBA00022679"/>
    </source>
</evidence>
<dbReference type="Proteomes" id="UP000514752">
    <property type="component" value="Chromosome"/>
</dbReference>
<evidence type="ECO:0000313" key="4">
    <source>
        <dbReference type="Proteomes" id="UP000514752"/>
    </source>
</evidence>
<keyword evidence="1 3" id="KW-0808">Transferase</keyword>
<evidence type="ECO:0000313" key="3">
    <source>
        <dbReference type="EMBL" id="QMT41065.1"/>
    </source>
</evidence>
<dbReference type="AlphaFoldDB" id="A0A7D7N469"/>
<proteinExistence type="predicted"/>
<name>A0A7D7N469_9NEIS</name>
<sequence length="203" mass="22381">MSAPRLLTVCLAAEDCAAGYRAEHLCAADRRRLAEHPQLAGQTGWQSARFLRRQMQDDGSGCLSHSGGCAAWSPAGSGIDLETLRAHRFEAWPKLVCTADEQIWLRQHGNTAEAHYLLWTLKEALLKAAGLAWADLPRVGLRRRAAEWVLVGGGRPNWCGEAVRINRSHLAACVWPPELADGVHWQAFGAWQQADIQVLAAFR</sequence>
<dbReference type="InterPro" id="IPR008278">
    <property type="entry name" value="4-PPantetheinyl_Trfase_dom"/>
</dbReference>
<accession>A0A7D7N469</accession>
<dbReference type="GO" id="GO:0008897">
    <property type="term" value="F:holo-[acyl-carrier-protein] synthase activity"/>
    <property type="evidence" value="ECO:0007669"/>
    <property type="project" value="InterPro"/>
</dbReference>
<protein>
    <submittedName>
        <fullName evidence="3">4-phosphopantetheinyl transferase family protein</fullName>
    </submittedName>
</protein>